<name>A0AAD9PGU4_9APIC</name>
<sequence length="73" mass="8523">MSSGGIWQLQSVLLRYSETGHSSRGLRYYLRHLLNSFQLRNPQIEITTQHEQYELPCAIFKYVAIPKLNVQLS</sequence>
<comment type="caution">
    <text evidence="1">The sequence shown here is derived from an EMBL/GenBank/DDBJ whole genome shotgun (WGS) entry which is preliminary data.</text>
</comment>
<reference evidence="1" key="1">
    <citation type="journal article" date="2023" name="Nat. Microbiol.">
        <title>Babesia duncani multi-omics identifies virulence factors and drug targets.</title>
        <authorList>
            <person name="Singh P."/>
            <person name="Lonardi S."/>
            <person name="Liang Q."/>
            <person name="Vydyam P."/>
            <person name="Khabirova E."/>
            <person name="Fang T."/>
            <person name="Gihaz S."/>
            <person name="Thekkiniath J."/>
            <person name="Munshi M."/>
            <person name="Abel S."/>
            <person name="Ciampossin L."/>
            <person name="Batugedara G."/>
            <person name="Gupta M."/>
            <person name="Lu X.M."/>
            <person name="Lenz T."/>
            <person name="Chakravarty S."/>
            <person name="Cornillot E."/>
            <person name="Hu Y."/>
            <person name="Ma W."/>
            <person name="Gonzalez L.M."/>
            <person name="Sanchez S."/>
            <person name="Estrada K."/>
            <person name="Sanchez-Flores A."/>
            <person name="Montero E."/>
            <person name="Harb O.S."/>
            <person name="Le Roch K.G."/>
            <person name="Mamoun C.B."/>
        </authorList>
    </citation>
    <scope>NUCLEOTIDE SEQUENCE</scope>
    <source>
        <strain evidence="1">WA1</strain>
    </source>
</reference>
<evidence type="ECO:0000313" key="1">
    <source>
        <dbReference type="EMBL" id="KAK2194400.1"/>
    </source>
</evidence>
<proteinExistence type="predicted"/>
<dbReference type="Proteomes" id="UP001214638">
    <property type="component" value="Unassembled WGS sequence"/>
</dbReference>
<dbReference type="KEGG" id="bdw:94338419"/>
<protein>
    <submittedName>
        <fullName evidence="1">Thioredoxin-like superfamily</fullName>
    </submittedName>
</protein>
<dbReference type="Gene3D" id="3.40.30.10">
    <property type="entry name" value="Glutaredoxin"/>
    <property type="match status" value="1"/>
</dbReference>
<dbReference type="InterPro" id="IPR036249">
    <property type="entry name" value="Thioredoxin-like_sf"/>
</dbReference>
<keyword evidence="2" id="KW-1185">Reference proteome</keyword>
<gene>
    <name evidence="1" type="ORF">BdWA1_004125</name>
</gene>
<organism evidence="1 2">
    <name type="scientific">Babesia duncani</name>
    <dbReference type="NCBI Taxonomy" id="323732"/>
    <lineage>
        <taxon>Eukaryota</taxon>
        <taxon>Sar</taxon>
        <taxon>Alveolata</taxon>
        <taxon>Apicomplexa</taxon>
        <taxon>Aconoidasida</taxon>
        <taxon>Piroplasmida</taxon>
        <taxon>Babesiidae</taxon>
        <taxon>Babesia</taxon>
    </lineage>
</organism>
<evidence type="ECO:0000313" key="2">
    <source>
        <dbReference type="Proteomes" id="UP001214638"/>
    </source>
</evidence>
<dbReference type="EMBL" id="JALLKP010000131">
    <property type="protein sequence ID" value="KAK2194400.1"/>
    <property type="molecule type" value="Genomic_DNA"/>
</dbReference>
<accession>A0AAD9PGU4</accession>
<dbReference type="AlphaFoldDB" id="A0AAD9PGU4"/>
<dbReference type="RefSeq" id="XP_067801246.1">
    <property type="nucleotide sequence ID" value="XM_067949128.1"/>
</dbReference>
<dbReference type="SUPFAM" id="SSF52833">
    <property type="entry name" value="Thioredoxin-like"/>
    <property type="match status" value="1"/>
</dbReference>
<dbReference type="GeneID" id="94338419"/>